<proteinExistence type="inferred from homology"/>
<dbReference type="RefSeq" id="WP_311504344.1">
    <property type="nucleotide sequence ID" value="NZ_JAVRHK010000014.1"/>
</dbReference>
<comment type="catalytic activity">
    <reaction evidence="10">
        <text>8-oxo-dGTP + H2O = 8-oxo-dGMP + diphosphate + H(+)</text>
        <dbReference type="Rhea" id="RHEA:31575"/>
        <dbReference type="ChEBI" id="CHEBI:15377"/>
        <dbReference type="ChEBI" id="CHEBI:15378"/>
        <dbReference type="ChEBI" id="CHEBI:33019"/>
        <dbReference type="ChEBI" id="CHEBI:63224"/>
        <dbReference type="ChEBI" id="CHEBI:77896"/>
        <dbReference type="EC" id="3.6.1.55"/>
    </reaction>
</comment>
<dbReference type="InterPro" id="IPR020084">
    <property type="entry name" value="NUDIX_hydrolase_CS"/>
</dbReference>
<evidence type="ECO:0000256" key="17">
    <source>
        <dbReference type="RuleBase" id="RU003476"/>
    </source>
</evidence>
<dbReference type="Pfam" id="PF00293">
    <property type="entry name" value="NUDIX"/>
    <property type="match status" value="1"/>
</dbReference>
<evidence type="ECO:0000256" key="10">
    <source>
        <dbReference type="ARBA" id="ARBA00035861"/>
    </source>
</evidence>
<evidence type="ECO:0000256" key="5">
    <source>
        <dbReference type="ARBA" id="ARBA00022723"/>
    </source>
</evidence>
<dbReference type="PRINTS" id="PR00502">
    <property type="entry name" value="NUDIXFAMILY"/>
</dbReference>
<evidence type="ECO:0000256" key="9">
    <source>
        <dbReference type="ARBA" id="ARBA00023204"/>
    </source>
</evidence>
<keyword evidence="4" id="KW-0235">DNA replication</keyword>
<keyword evidence="9" id="KW-0234">DNA repair</keyword>
<dbReference type="CDD" id="cd03425">
    <property type="entry name" value="NUDIX_MutT_NudA_like"/>
    <property type="match status" value="1"/>
</dbReference>
<comment type="cofactor">
    <cofactor evidence="1">
        <name>Mg(2+)</name>
        <dbReference type="ChEBI" id="CHEBI:18420"/>
    </cofactor>
</comment>
<dbReference type="EMBL" id="JAVRHK010000014">
    <property type="protein sequence ID" value="MDT0678005.1"/>
    <property type="molecule type" value="Genomic_DNA"/>
</dbReference>
<evidence type="ECO:0000313" key="19">
    <source>
        <dbReference type="EMBL" id="MDT0678005.1"/>
    </source>
</evidence>
<keyword evidence="5" id="KW-0479">Metal-binding</keyword>
<dbReference type="PANTHER" id="PTHR47707">
    <property type="entry name" value="8-OXO-DGTP DIPHOSPHATASE"/>
    <property type="match status" value="1"/>
</dbReference>
<protein>
    <recommendedName>
        <fullName evidence="13">8-oxo-dGTP diphosphatase</fullName>
        <ecNumber evidence="12">3.6.1.55</ecNumber>
    </recommendedName>
    <alternativeName>
        <fullName evidence="16">7,8-dihydro-8-oxoguanine-triphosphatase</fullName>
    </alternativeName>
    <alternativeName>
        <fullName evidence="15">Mutator protein MutT</fullName>
    </alternativeName>
    <alternativeName>
        <fullName evidence="14">dGTP pyrophosphohydrolase</fullName>
    </alternativeName>
</protein>
<evidence type="ECO:0000256" key="14">
    <source>
        <dbReference type="ARBA" id="ARBA00041592"/>
    </source>
</evidence>
<keyword evidence="7 17" id="KW-0378">Hydrolase</keyword>
<name>A0ABU3D9J1_9FLAO</name>
<dbReference type="PANTHER" id="PTHR47707:SF1">
    <property type="entry name" value="NUDIX HYDROLASE FAMILY PROTEIN"/>
    <property type="match status" value="1"/>
</dbReference>
<dbReference type="PROSITE" id="PS00893">
    <property type="entry name" value="NUDIX_BOX"/>
    <property type="match status" value="1"/>
</dbReference>
<dbReference type="InterPro" id="IPR000086">
    <property type="entry name" value="NUDIX_hydrolase_dom"/>
</dbReference>
<evidence type="ECO:0000256" key="13">
    <source>
        <dbReference type="ARBA" id="ARBA00040794"/>
    </source>
</evidence>
<comment type="catalytic activity">
    <reaction evidence="11">
        <text>8-oxo-GTP + H2O = 8-oxo-GMP + diphosphate + H(+)</text>
        <dbReference type="Rhea" id="RHEA:67616"/>
        <dbReference type="ChEBI" id="CHEBI:15377"/>
        <dbReference type="ChEBI" id="CHEBI:15378"/>
        <dbReference type="ChEBI" id="CHEBI:33019"/>
        <dbReference type="ChEBI" id="CHEBI:143553"/>
        <dbReference type="ChEBI" id="CHEBI:145694"/>
    </reaction>
</comment>
<evidence type="ECO:0000256" key="6">
    <source>
        <dbReference type="ARBA" id="ARBA00022763"/>
    </source>
</evidence>
<keyword evidence="20" id="KW-1185">Reference proteome</keyword>
<evidence type="ECO:0000313" key="20">
    <source>
        <dbReference type="Proteomes" id="UP001262582"/>
    </source>
</evidence>
<gene>
    <name evidence="19" type="ORF">RM539_15585</name>
</gene>
<organism evidence="19 20">
    <name type="scientific">Autumnicola musiva</name>
    <dbReference type="NCBI Taxonomy" id="3075589"/>
    <lineage>
        <taxon>Bacteria</taxon>
        <taxon>Pseudomonadati</taxon>
        <taxon>Bacteroidota</taxon>
        <taxon>Flavobacteriia</taxon>
        <taxon>Flavobacteriales</taxon>
        <taxon>Flavobacteriaceae</taxon>
        <taxon>Autumnicola</taxon>
    </lineage>
</organism>
<evidence type="ECO:0000256" key="2">
    <source>
        <dbReference type="ARBA" id="ARBA00005582"/>
    </source>
</evidence>
<keyword evidence="8" id="KW-0460">Magnesium</keyword>
<dbReference type="Proteomes" id="UP001262582">
    <property type="component" value="Unassembled WGS sequence"/>
</dbReference>
<evidence type="ECO:0000256" key="15">
    <source>
        <dbReference type="ARBA" id="ARBA00041979"/>
    </source>
</evidence>
<comment type="similarity">
    <text evidence="2 17">Belongs to the Nudix hydrolase family.</text>
</comment>
<keyword evidence="6" id="KW-0227">DNA damage</keyword>
<evidence type="ECO:0000256" key="3">
    <source>
        <dbReference type="ARBA" id="ARBA00022457"/>
    </source>
</evidence>
<dbReference type="SUPFAM" id="SSF55811">
    <property type="entry name" value="Nudix"/>
    <property type="match status" value="1"/>
</dbReference>
<evidence type="ECO:0000256" key="12">
    <source>
        <dbReference type="ARBA" id="ARBA00038905"/>
    </source>
</evidence>
<evidence type="ECO:0000256" key="11">
    <source>
        <dbReference type="ARBA" id="ARBA00036904"/>
    </source>
</evidence>
<sequence length="123" mass="14245">MNLPNKITPVTCAIIEQDEKILCAQRSEKMKHPLKWEFPGGKIEKTESPGSCLQREIKEELGVEIEILEQLPTSKHTYPGNIIISLLPFRCKITSGKITLAEHKQIKWLSLEELRIWIGWRRI</sequence>
<evidence type="ECO:0000259" key="18">
    <source>
        <dbReference type="PROSITE" id="PS51462"/>
    </source>
</evidence>
<dbReference type="Gene3D" id="3.90.79.10">
    <property type="entry name" value="Nucleoside Triphosphate Pyrophosphohydrolase"/>
    <property type="match status" value="1"/>
</dbReference>
<dbReference type="EC" id="3.6.1.55" evidence="12"/>
<accession>A0ABU3D9J1</accession>
<evidence type="ECO:0000256" key="4">
    <source>
        <dbReference type="ARBA" id="ARBA00022705"/>
    </source>
</evidence>
<keyword evidence="3" id="KW-0515">Mutator protein</keyword>
<evidence type="ECO:0000256" key="1">
    <source>
        <dbReference type="ARBA" id="ARBA00001946"/>
    </source>
</evidence>
<dbReference type="InterPro" id="IPR015797">
    <property type="entry name" value="NUDIX_hydrolase-like_dom_sf"/>
</dbReference>
<reference evidence="19 20" key="1">
    <citation type="submission" date="2023-09" db="EMBL/GenBank/DDBJ databases">
        <authorList>
            <person name="Rey-Velasco X."/>
        </authorList>
    </citation>
    <scope>NUCLEOTIDE SEQUENCE [LARGE SCALE GENOMIC DNA]</scope>
    <source>
        <strain evidence="19 20">F117</strain>
    </source>
</reference>
<evidence type="ECO:0000256" key="8">
    <source>
        <dbReference type="ARBA" id="ARBA00022842"/>
    </source>
</evidence>
<evidence type="ECO:0000256" key="7">
    <source>
        <dbReference type="ARBA" id="ARBA00022801"/>
    </source>
</evidence>
<comment type="caution">
    <text evidence="19">The sequence shown here is derived from an EMBL/GenBank/DDBJ whole genome shotgun (WGS) entry which is preliminary data.</text>
</comment>
<dbReference type="InterPro" id="IPR020476">
    <property type="entry name" value="Nudix_hydrolase"/>
</dbReference>
<feature type="domain" description="Nudix hydrolase" evidence="18">
    <location>
        <begin position="5"/>
        <end position="123"/>
    </location>
</feature>
<dbReference type="GO" id="GO:0016787">
    <property type="term" value="F:hydrolase activity"/>
    <property type="evidence" value="ECO:0007669"/>
    <property type="project" value="UniProtKB-KW"/>
</dbReference>
<evidence type="ECO:0000256" key="16">
    <source>
        <dbReference type="ARBA" id="ARBA00042798"/>
    </source>
</evidence>
<dbReference type="InterPro" id="IPR047127">
    <property type="entry name" value="MutT-like"/>
</dbReference>
<dbReference type="PROSITE" id="PS51462">
    <property type="entry name" value="NUDIX"/>
    <property type="match status" value="1"/>
</dbReference>